<proteinExistence type="predicted"/>
<reference evidence="1" key="1">
    <citation type="journal article" date="2020" name="Nature">
        <title>Giant virus diversity and host interactions through global metagenomics.</title>
        <authorList>
            <person name="Schulz F."/>
            <person name="Roux S."/>
            <person name="Paez-Espino D."/>
            <person name="Jungbluth S."/>
            <person name="Walsh D.A."/>
            <person name="Denef V.J."/>
            <person name="McMahon K.D."/>
            <person name="Konstantinidis K.T."/>
            <person name="Eloe-Fadrosh E.A."/>
            <person name="Kyrpides N.C."/>
            <person name="Woyke T."/>
        </authorList>
    </citation>
    <scope>NUCLEOTIDE SEQUENCE</scope>
    <source>
        <strain evidence="1">GVMAG-S-3300012919-55</strain>
    </source>
</reference>
<name>A0A6C0KL03_9ZZZZ</name>
<dbReference type="EMBL" id="MN740918">
    <property type="protein sequence ID" value="QHU17851.1"/>
    <property type="molecule type" value="Genomic_DNA"/>
</dbReference>
<accession>A0A6C0KL03</accession>
<dbReference type="AlphaFoldDB" id="A0A6C0KL03"/>
<protein>
    <submittedName>
        <fullName evidence="1">Uncharacterized protein</fullName>
    </submittedName>
</protein>
<sequence length="31" mass="3679">MSFTLNIQTILKIKLKHIYSTLIDNIKKYPT</sequence>
<organism evidence="1">
    <name type="scientific">viral metagenome</name>
    <dbReference type="NCBI Taxonomy" id="1070528"/>
    <lineage>
        <taxon>unclassified sequences</taxon>
        <taxon>metagenomes</taxon>
        <taxon>organismal metagenomes</taxon>
    </lineage>
</organism>
<evidence type="ECO:0000313" key="1">
    <source>
        <dbReference type="EMBL" id="QHU17851.1"/>
    </source>
</evidence>